<evidence type="ECO:0000313" key="1">
    <source>
        <dbReference type="EMBL" id="KAI8426955.1"/>
    </source>
</evidence>
<evidence type="ECO:0000313" key="2">
    <source>
        <dbReference type="Proteomes" id="UP001064048"/>
    </source>
</evidence>
<gene>
    <name evidence="1" type="ORF">MSG28_014622</name>
</gene>
<dbReference type="Proteomes" id="UP001064048">
    <property type="component" value="Chromosome 26"/>
</dbReference>
<comment type="caution">
    <text evidence="1">The sequence shown here is derived from an EMBL/GenBank/DDBJ whole genome shotgun (WGS) entry which is preliminary data.</text>
</comment>
<protein>
    <submittedName>
        <fullName evidence="1">Uncharacterized protein</fullName>
    </submittedName>
</protein>
<organism evidence="1 2">
    <name type="scientific">Choristoneura fumiferana</name>
    <name type="common">Spruce budworm moth</name>
    <name type="synonym">Archips fumiferana</name>
    <dbReference type="NCBI Taxonomy" id="7141"/>
    <lineage>
        <taxon>Eukaryota</taxon>
        <taxon>Metazoa</taxon>
        <taxon>Ecdysozoa</taxon>
        <taxon>Arthropoda</taxon>
        <taxon>Hexapoda</taxon>
        <taxon>Insecta</taxon>
        <taxon>Pterygota</taxon>
        <taxon>Neoptera</taxon>
        <taxon>Endopterygota</taxon>
        <taxon>Lepidoptera</taxon>
        <taxon>Glossata</taxon>
        <taxon>Ditrysia</taxon>
        <taxon>Tortricoidea</taxon>
        <taxon>Tortricidae</taxon>
        <taxon>Tortricinae</taxon>
        <taxon>Choristoneura</taxon>
    </lineage>
</organism>
<accession>A0ACC0JSP9</accession>
<reference evidence="1 2" key="1">
    <citation type="journal article" date="2022" name="Genome Biol. Evol.">
        <title>The Spruce Budworm Genome: Reconstructing the Evolutionary History of Antifreeze Proteins.</title>
        <authorList>
            <person name="Beliveau C."/>
            <person name="Gagne P."/>
            <person name="Picq S."/>
            <person name="Vernygora O."/>
            <person name="Keeling C.I."/>
            <person name="Pinkney K."/>
            <person name="Doucet D."/>
            <person name="Wen F."/>
            <person name="Johnston J.S."/>
            <person name="Maaroufi H."/>
            <person name="Boyle B."/>
            <person name="Laroche J."/>
            <person name="Dewar K."/>
            <person name="Juretic N."/>
            <person name="Blackburn G."/>
            <person name="Nisole A."/>
            <person name="Brunet B."/>
            <person name="Brandao M."/>
            <person name="Lumley L."/>
            <person name="Duan J."/>
            <person name="Quan G."/>
            <person name="Lucarotti C.J."/>
            <person name="Roe A.D."/>
            <person name="Sperling F.A.H."/>
            <person name="Levesque R.C."/>
            <person name="Cusson M."/>
        </authorList>
    </citation>
    <scope>NUCLEOTIDE SEQUENCE [LARGE SCALE GENOMIC DNA]</scope>
    <source>
        <strain evidence="1">Glfc:IPQL:Cfum</strain>
    </source>
</reference>
<name>A0ACC0JSP9_CHOFU</name>
<dbReference type="EMBL" id="CM046126">
    <property type="protein sequence ID" value="KAI8426955.1"/>
    <property type="molecule type" value="Genomic_DNA"/>
</dbReference>
<proteinExistence type="predicted"/>
<keyword evidence="2" id="KW-1185">Reference proteome</keyword>
<sequence length="106" mass="11595">MDMRLIRAIVVLIACTVCSQVASQPVEAAKNVTSDASECFTARSIPGQCVHRQRCDHGTAAIDQTLYAPHGYVRPCAMDEVCCPEFALAHVEMFTMPSMDSDEDDN</sequence>